<dbReference type="EMBL" id="BMGT01000004">
    <property type="protein sequence ID" value="GGG87791.1"/>
    <property type="molecule type" value="Genomic_DNA"/>
</dbReference>
<dbReference type="RefSeq" id="WP_188555516.1">
    <property type="nucleotide sequence ID" value="NZ_BMGT01000004.1"/>
</dbReference>
<protein>
    <submittedName>
        <fullName evidence="2">Uncharacterized protein</fullName>
    </submittedName>
</protein>
<keyword evidence="1" id="KW-1133">Transmembrane helix</keyword>
<comment type="caution">
    <text evidence="2">The sequence shown here is derived from an EMBL/GenBank/DDBJ whole genome shotgun (WGS) entry which is preliminary data.</text>
</comment>
<gene>
    <name evidence="2" type="ORF">GCM10011585_34880</name>
</gene>
<sequence>MRLSIGIRRHPIAAVVSWLLLTFLVLLPKGGVKAGDTPLTWGYLILGITAVPLCLVRLLTSPLKFSPRVIFAMASIVPFQAVYIFSYFVNGVDDLGYAISIFVSFFVLPGVFFFIYPPFLPCIDRSRFERYLRTCILWAAIYGIFLFFWHPLTGNFIEIPYLTINAADYGLLETTKNIARGDFFKLIATYNNGNLYGVATLILLPLYNLLEPKLWRRNVMKVALVLTLSRTVWAGLIVDQVLSLLWLLRKNIFTFPRLYLQGAVARVAAVVVMIGTVLSALLFNAKTIAFLFDPTLGGRSGESAAFLHPTFLPDMPVAGFAEMLYSSALTDYGIIGFLSILLIFLGPILLFVTDTRIVNSPVRMAALKGLILYAIVATIDGATNLIPVMAFYWFAYMTFLFGLPGKSPEIVLNGKQEMPETKASINNNERLVCD</sequence>
<evidence type="ECO:0000313" key="2">
    <source>
        <dbReference type="EMBL" id="GGG87791.1"/>
    </source>
</evidence>
<name>A0A917MBZ3_9BACT</name>
<proteinExistence type="predicted"/>
<organism evidence="2 3">
    <name type="scientific">Edaphobacter dinghuensis</name>
    <dbReference type="NCBI Taxonomy" id="1560005"/>
    <lineage>
        <taxon>Bacteria</taxon>
        <taxon>Pseudomonadati</taxon>
        <taxon>Acidobacteriota</taxon>
        <taxon>Terriglobia</taxon>
        <taxon>Terriglobales</taxon>
        <taxon>Acidobacteriaceae</taxon>
        <taxon>Edaphobacter</taxon>
    </lineage>
</organism>
<evidence type="ECO:0000256" key="1">
    <source>
        <dbReference type="SAM" id="Phobius"/>
    </source>
</evidence>
<feature type="transmembrane region" description="Helical" evidence="1">
    <location>
        <begin position="12"/>
        <end position="28"/>
    </location>
</feature>
<feature type="transmembrane region" description="Helical" evidence="1">
    <location>
        <begin position="69"/>
        <end position="89"/>
    </location>
</feature>
<feature type="transmembrane region" description="Helical" evidence="1">
    <location>
        <begin position="95"/>
        <end position="119"/>
    </location>
</feature>
<evidence type="ECO:0000313" key="3">
    <source>
        <dbReference type="Proteomes" id="UP000647241"/>
    </source>
</evidence>
<dbReference type="AlphaFoldDB" id="A0A917MBZ3"/>
<feature type="transmembrane region" description="Helical" evidence="1">
    <location>
        <begin position="332"/>
        <end position="352"/>
    </location>
</feature>
<feature type="transmembrane region" description="Helical" evidence="1">
    <location>
        <begin position="40"/>
        <end position="60"/>
    </location>
</feature>
<accession>A0A917MBZ3</accession>
<keyword evidence="1" id="KW-0472">Membrane</keyword>
<feature type="transmembrane region" description="Helical" evidence="1">
    <location>
        <begin position="372"/>
        <end position="395"/>
    </location>
</feature>
<keyword evidence="1" id="KW-0812">Transmembrane</keyword>
<feature type="transmembrane region" description="Helical" evidence="1">
    <location>
        <begin position="193"/>
        <end position="210"/>
    </location>
</feature>
<dbReference type="Proteomes" id="UP000647241">
    <property type="component" value="Unassembled WGS sequence"/>
</dbReference>
<feature type="transmembrane region" description="Helical" evidence="1">
    <location>
        <begin position="131"/>
        <end position="152"/>
    </location>
</feature>
<keyword evidence="3" id="KW-1185">Reference proteome</keyword>
<feature type="transmembrane region" description="Helical" evidence="1">
    <location>
        <begin position="258"/>
        <end position="283"/>
    </location>
</feature>
<reference evidence="2" key="2">
    <citation type="submission" date="2020-09" db="EMBL/GenBank/DDBJ databases">
        <authorList>
            <person name="Sun Q."/>
            <person name="Zhou Y."/>
        </authorList>
    </citation>
    <scope>NUCLEOTIDE SEQUENCE</scope>
    <source>
        <strain evidence="2">CGMCC 1.12997</strain>
    </source>
</reference>
<reference evidence="2" key="1">
    <citation type="journal article" date="2014" name="Int. J. Syst. Evol. Microbiol.">
        <title>Complete genome sequence of Corynebacterium casei LMG S-19264T (=DSM 44701T), isolated from a smear-ripened cheese.</title>
        <authorList>
            <consortium name="US DOE Joint Genome Institute (JGI-PGF)"/>
            <person name="Walter F."/>
            <person name="Albersmeier A."/>
            <person name="Kalinowski J."/>
            <person name="Ruckert C."/>
        </authorList>
    </citation>
    <scope>NUCLEOTIDE SEQUENCE</scope>
    <source>
        <strain evidence="2">CGMCC 1.12997</strain>
    </source>
</reference>